<dbReference type="AlphaFoldDB" id="A0A2T8I0A5"/>
<sequence length="96" mass="11399">MGYVPGKFRQLRSGTAWSLLWSNVVMRMCPCLIYTRQIRVKNSRHLPTLVDMKRRISYKNHVVPFTLSFRTKFVQNHANYSPRTRKEKEMPAKLSN</sequence>
<reference evidence="1" key="1">
    <citation type="submission" date="2018-04" db="EMBL/GenBank/DDBJ databases">
        <title>WGS assembly of Panicum hallii.</title>
        <authorList>
            <person name="Lovell J."/>
            <person name="Jenkins J."/>
            <person name="Lowry D."/>
            <person name="Mamidi S."/>
            <person name="Sreedasyam A."/>
            <person name="Weng X."/>
            <person name="Barry K."/>
            <person name="Bonette J."/>
            <person name="Campitelli B."/>
            <person name="Daum C."/>
            <person name="Gordon S."/>
            <person name="Gould B."/>
            <person name="Lipzen A."/>
            <person name="Macqueen A."/>
            <person name="Palacio-Mejia J."/>
            <person name="Plott C."/>
            <person name="Shakirov E."/>
            <person name="Shu S."/>
            <person name="Yoshinaga Y."/>
            <person name="Zane M."/>
            <person name="Rokhsar D."/>
            <person name="Grimwood J."/>
            <person name="Schmutz J."/>
            <person name="Juenger T."/>
        </authorList>
    </citation>
    <scope>NUCLEOTIDE SEQUENCE [LARGE SCALE GENOMIC DNA]</scope>
    <source>
        <strain evidence="1">FIL2</strain>
    </source>
</reference>
<dbReference type="Proteomes" id="UP000243499">
    <property type="component" value="Chromosome 9"/>
</dbReference>
<dbReference type="Gramene" id="PVH31098">
    <property type="protein sequence ID" value="PVH31098"/>
    <property type="gene ID" value="PAHAL_9G056600"/>
</dbReference>
<proteinExistence type="predicted"/>
<accession>A0A2T8I0A5</accession>
<name>A0A2T8I0A5_9POAL</name>
<evidence type="ECO:0000313" key="1">
    <source>
        <dbReference type="EMBL" id="PVH31098.1"/>
    </source>
</evidence>
<gene>
    <name evidence="1" type="ORF">PAHAL_9G056600</name>
</gene>
<organism evidence="1">
    <name type="scientific">Panicum hallii</name>
    <dbReference type="NCBI Taxonomy" id="206008"/>
    <lineage>
        <taxon>Eukaryota</taxon>
        <taxon>Viridiplantae</taxon>
        <taxon>Streptophyta</taxon>
        <taxon>Embryophyta</taxon>
        <taxon>Tracheophyta</taxon>
        <taxon>Spermatophyta</taxon>
        <taxon>Magnoliopsida</taxon>
        <taxon>Liliopsida</taxon>
        <taxon>Poales</taxon>
        <taxon>Poaceae</taxon>
        <taxon>PACMAD clade</taxon>
        <taxon>Panicoideae</taxon>
        <taxon>Panicodae</taxon>
        <taxon>Paniceae</taxon>
        <taxon>Panicinae</taxon>
        <taxon>Panicum</taxon>
        <taxon>Panicum sect. Panicum</taxon>
    </lineage>
</organism>
<dbReference type="EMBL" id="CM008054">
    <property type="protein sequence ID" value="PVH31098.1"/>
    <property type="molecule type" value="Genomic_DNA"/>
</dbReference>
<protein>
    <submittedName>
        <fullName evidence="1">Uncharacterized protein</fullName>
    </submittedName>
</protein>